<proteinExistence type="predicted"/>
<evidence type="ECO:0000313" key="1">
    <source>
        <dbReference type="EMBL" id="PQQ14109.1"/>
    </source>
</evidence>
<dbReference type="Proteomes" id="UP000250321">
    <property type="component" value="Unassembled WGS sequence"/>
</dbReference>
<dbReference type="AlphaFoldDB" id="A0A314Z4T9"/>
<organism evidence="1 2">
    <name type="scientific">Prunus yedoensis var. nudiflora</name>
    <dbReference type="NCBI Taxonomy" id="2094558"/>
    <lineage>
        <taxon>Eukaryota</taxon>
        <taxon>Viridiplantae</taxon>
        <taxon>Streptophyta</taxon>
        <taxon>Embryophyta</taxon>
        <taxon>Tracheophyta</taxon>
        <taxon>Spermatophyta</taxon>
        <taxon>Magnoliopsida</taxon>
        <taxon>eudicotyledons</taxon>
        <taxon>Gunneridae</taxon>
        <taxon>Pentapetalae</taxon>
        <taxon>rosids</taxon>
        <taxon>fabids</taxon>
        <taxon>Rosales</taxon>
        <taxon>Rosaceae</taxon>
        <taxon>Amygdaloideae</taxon>
        <taxon>Amygdaleae</taxon>
        <taxon>Prunus</taxon>
    </lineage>
</organism>
<protein>
    <submittedName>
        <fullName evidence="1">Uncharacterized protein</fullName>
    </submittedName>
</protein>
<accession>A0A314Z4T9</accession>
<reference evidence="1 2" key="1">
    <citation type="submission" date="2018-02" db="EMBL/GenBank/DDBJ databases">
        <title>Draft genome of wild Prunus yedoensis var. nudiflora.</title>
        <authorList>
            <person name="Baek S."/>
            <person name="Kim J.-H."/>
            <person name="Choi K."/>
            <person name="Kim G.-B."/>
            <person name="Cho A."/>
            <person name="Jang H."/>
            <person name="Shin C.-H."/>
            <person name="Yu H.-J."/>
            <person name="Mun J.-H."/>
        </authorList>
    </citation>
    <scope>NUCLEOTIDE SEQUENCE [LARGE SCALE GENOMIC DNA]</scope>
    <source>
        <strain evidence="2">cv. Jeju island</strain>
        <tissue evidence="1">Leaf</tissue>
    </source>
</reference>
<dbReference type="EMBL" id="PJQY01000273">
    <property type="protein sequence ID" value="PQQ14109.1"/>
    <property type="molecule type" value="Genomic_DNA"/>
</dbReference>
<sequence length="69" mass="7274">MQRLQGFFCLTNLGKVVVPNLSVLRACKQADDGVICRAVDLGQGSAENVGLYDNGSHGSAESNGLWVHG</sequence>
<gene>
    <name evidence="1" type="ORF">Pyn_06921</name>
</gene>
<comment type="caution">
    <text evidence="1">The sequence shown here is derived from an EMBL/GenBank/DDBJ whole genome shotgun (WGS) entry which is preliminary data.</text>
</comment>
<keyword evidence="2" id="KW-1185">Reference proteome</keyword>
<evidence type="ECO:0000313" key="2">
    <source>
        <dbReference type="Proteomes" id="UP000250321"/>
    </source>
</evidence>
<name>A0A314Z4T9_PRUYE</name>